<evidence type="ECO:0000313" key="7">
    <source>
        <dbReference type="Proteomes" id="UP000095085"/>
    </source>
</evidence>
<name>A0A1E4RRV7_9ASCO</name>
<feature type="compositionally biased region" description="Low complexity" evidence="5">
    <location>
        <begin position="320"/>
        <end position="341"/>
    </location>
</feature>
<dbReference type="STRING" id="984485.A0A1E4RRV7"/>
<feature type="compositionally biased region" description="Low complexity" evidence="5">
    <location>
        <begin position="531"/>
        <end position="549"/>
    </location>
</feature>
<feature type="compositionally biased region" description="Polar residues" evidence="5">
    <location>
        <begin position="556"/>
        <end position="587"/>
    </location>
</feature>
<evidence type="ECO:0000256" key="3">
    <source>
        <dbReference type="ARBA" id="ARBA00023163"/>
    </source>
</evidence>
<evidence type="ECO:0000313" key="6">
    <source>
        <dbReference type="EMBL" id="ODV70002.1"/>
    </source>
</evidence>
<feature type="compositionally biased region" description="Basic residues" evidence="5">
    <location>
        <begin position="679"/>
        <end position="692"/>
    </location>
</feature>
<dbReference type="Proteomes" id="UP000095085">
    <property type="component" value="Unassembled WGS sequence"/>
</dbReference>
<dbReference type="Pfam" id="PF08513">
    <property type="entry name" value="LisH"/>
    <property type="match status" value="1"/>
</dbReference>
<dbReference type="OrthoDB" id="5600002at2759"/>
<dbReference type="GO" id="GO:0005634">
    <property type="term" value="C:nucleus"/>
    <property type="evidence" value="ECO:0007669"/>
    <property type="project" value="UniProtKB-SubCell"/>
</dbReference>
<feature type="compositionally biased region" description="Polar residues" evidence="5">
    <location>
        <begin position="456"/>
        <end position="465"/>
    </location>
</feature>
<evidence type="ECO:0000256" key="5">
    <source>
        <dbReference type="SAM" id="MobiDB-lite"/>
    </source>
</evidence>
<feature type="compositionally biased region" description="Polar residues" evidence="5">
    <location>
        <begin position="93"/>
        <end position="102"/>
    </location>
</feature>
<dbReference type="RefSeq" id="XP_020079069.1">
    <property type="nucleotide sequence ID" value="XM_020220536.1"/>
</dbReference>
<reference evidence="7" key="1">
    <citation type="submission" date="2016-05" db="EMBL/GenBank/DDBJ databases">
        <title>Comparative genomics of biotechnologically important yeasts.</title>
        <authorList>
            <consortium name="DOE Joint Genome Institute"/>
            <person name="Riley R."/>
            <person name="Haridas S."/>
            <person name="Wolfe K.H."/>
            <person name="Lopes M.R."/>
            <person name="Hittinger C.T."/>
            <person name="Goker M."/>
            <person name="Salamov A."/>
            <person name="Wisecaver J."/>
            <person name="Long T.M."/>
            <person name="Aerts A.L."/>
            <person name="Barry K."/>
            <person name="Choi C."/>
            <person name="Clum A."/>
            <person name="Coughlan A.Y."/>
            <person name="Deshpande S."/>
            <person name="Douglass A.P."/>
            <person name="Hanson S.J."/>
            <person name="Klenk H.-P."/>
            <person name="Labutti K."/>
            <person name="Lapidus A."/>
            <person name="Lindquist E."/>
            <person name="Lipzen A."/>
            <person name="Meier-Kolthoff J.P."/>
            <person name="Ohm R.A."/>
            <person name="Otillar R.P."/>
            <person name="Pangilinan J."/>
            <person name="Peng Y."/>
            <person name="Rokas A."/>
            <person name="Rosa C.A."/>
            <person name="Scheuner C."/>
            <person name="Sibirny A.A."/>
            <person name="Slot J.C."/>
            <person name="Stielow J.B."/>
            <person name="Sun H."/>
            <person name="Kurtzman C.P."/>
            <person name="Blackwell M."/>
            <person name="Grigoriev I.V."/>
            <person name="Jeffries T.W."/>
        </authorList>
    </citation>
    <scope>NUCLEOTIDE SEQUENCE [LARGE SCALE GENOMIC DNA]</scope>
    <source>
        <strain evidence="7">NRRL Y-1933</strain>
    </source>
</reference>
<feature type="compositionally biased region" description="Low complexity" evidence="5">
    <location>
        <begin position="422"/>
        <end position="455"/>
    </location>
</feature>
<dbReference type="PROSITE" id="PS50896">
    <property type="entry name" value="LISH"/>
    <property type="match status" value="1"/>
</dbReference>
<dbReference type="PANTHER" id="PTHR45093:SF2">
    <property type="entry name" value="LISH DOMAIN-CONTAINING PROTEIN"/>
    <property type="match status" value="1"/>
</dbReference>
<comment type="subcellular location">
    <subcellularLocation>
        <location evidence="1">Nucleus</location>
    </subcellularLocation>
</comment>
<feature type="region of interest" description="Disordered" evidence="5">
    <location>
        <begin position="219"/>
        <end position="380"/>
    </location>
</feature>
<dbReference type="SMART" id="SM00667">
    <property type="entry name" value="LisH"/>
    <property type="match status" value="1"/>
</dbReference>
<protein>
    <submittedName>
        <fullName evidence="6">Uncharacterized protein</fullName>
    </submittedName>
</protein>
<feature type="compositionally biased region" description="Low complexity" evidence="5">
    <location>
        <begin position="700"/>
        <end position="717"/>
    </location>
</feature>
<keyword evidence="7" id="KW-1185">Reference proteome</keyword>
<feature type="compositionally biased region" description="Low complexity" evidence="5">
    <location>
        <begin position="238"/>
        <end position="267"/>
    </location>
</feature>
<proteinExistence type="predicted"/>
<dbReference type="PANTHER" id="PTHR45093">
    <property type="entry name" value="TRANSCRIPTION ACTIVATOR MSS11"/>
    <property type="match status" value="1"/>
</dbReference>
<evidence type="ECO:0000256" key="4">
    <source>
        <dbReference type="ARBA" id="ARBA00023242"/>
    </source>
</evidence>
<feature type="compositionally biased region" description="Pro residues" evidence="5">
    <location>
        <begin position="631"/>
        <end position="640"/>
    </location>
</feature>
<feature type="compositionally biased region" description="Pro residues" evidence="5">
    <location>
        <begin position="222"/>
        <end position="237"/>
    </location>
</feature>
<keyword evidence="3" id="KW-0804">Transcription</keyword>
<feature type="compositionally biased region" description="Basic and acidic residues" evidence="5">
    <location>
        <begin position="788"/>
        <end position="798"/>
    </location>
</feature>
<dbReference type="InterPro" id="IPR006594">
    <property type="entry name" value="LisH"/>
</dbReference>
<feature type="region of interest" description="Disordered" evidence="5">
    <location>
        <begin position="422"/>
        <end position="594"/>
    </location>
</feature>
<feature type="compositionally biased region" description="Low complexity" evidence="5">
    <location>
        <begin position="484"/>
        <end position="512"/>
    </location>
</feature>
<organism evidence="6 7">
    <name type="scientific">Hyphopichia burtonii NRRL Y-1933</name>
    <dbReference type="NCBI Taxonomy" id="984485"/>
    <lineage>
        <taxon>Eukaryota</taxon>
        <taxon>Fungi</taxon>
        <taxon>Dikarya</taxon>
        <taxon>Ascomycota</taxon>
        <taxon>Saccharomycotina</taxon>
        <taxon>Pichiomycetes</taxon>
        <taxon>Debaryomycetaceae</taxon>
        <taxon>Hyphopichia</taxon>
    </lineage>
</organism>
<feature type="region of interest" description="Disordered" evidence="5">
    <location>
        <begin position="73"/>
        <end position="118"/>
    </location>
</feature>
<evidence type="ECO:0000256" key="2">
    <source>
        <dbReference type="ARBA" id="ARBA00023015"/>
    </source>
</evidence>
<dbReference type="AlphaFoldDB" id="A0A1E4RRV7"/>
<feature type="region of interest" description="Disordered" evidence="5">
    <location>
        <begin position="620"/>
        <end position="831"/>
    </location>
</feature>
<gene>
    <name evidence="6" type="ORF">HYPBUDRAFT_151518</name>
</gene>
<sequence>MNNTSGSAANGTHSNKQAAKLIGKQPLDSSSSISDSQAINSKQLLNAYVYDFLIKSKLPQTAKIFVNEAEIPSIPSHLSPNNSGGGGSNSNSPHSTRNSPQVNNISNPSTPNPNLPKDHNLPNLSVAIDAPQGFLFEWWEIFWDVFQAKNNHSNKLPLSTSASSNALEYYQLQLMKQRQHQDLSGMNVQPNILGIPPSFQRNQLNLPNFPLQNQQKLQQVPPSFPAGQPPHPQPPQQQPLLQPQQSFQQNIIQNPNATAPNSNPPSAQRTPNPSFPNNPENGAIHTPSIPNQQQPPHQQPPHQQQSNTGPAGPAGPAGPTGPNSGPNTGPNAGPTGSTGPVGPAGPVGPNANGANAGPNANGPFPQFNQQTFASQQQQQQFMMQMLMKQQQLPMDPNNPQSIPQGQMNPNLNLNLQQQFFLQQQQRAQQGQQGQQNQQGQQQNQQGQQPHNRIQQHAQTQMHNLRQQAAAQYAQQQFDGNDRMNQPPLQQQPQQQNRQQGLQTPLQQQQQPRPNVPNGTPLYRNAPTPNGSQTPFSQPQPQPMATQQQQRGKMGSVSGSRKPSKTQPSPSITNASIPGPPVSTTNGNAPPGRNLNALQDYQMQLMLLEKQNKKRLDIARRDSGSDVNIQQPQPPQPPLPPQVQQQQQQPSGSAQTTPAMPSKPSPAPSPIISNKSSPGGRKKKETASKRGRKPSNASTTNNQTPISNPSQSSISGNSMLKKENNTPLTPALENDNNGNLAAKRKRKNNTGKDSPKKQAIAKTPSNFVAPPPTNNTPIDNNKSKKKKTGKETPKLKNEEDPTLSAGSTDHGINLPSSSENSNMPPPSSALNFQTTVSQNDQMFPDILGSGAPSDTQVFFGAGGNSNGSLDDMDFDFNSFLESTGESKKDGIGAFNWGSVDAIEGGE</sequence>
<feature type="compositionally biased region" description="Low complexity" evidence="5">
    <location>
        <begin position="292"/>
        <end position="311"/>
    </location>
</feature>
<dbReference type="GeneID" id="30995086"/>
<keyword evidence="4" id="KW-0539">Nucleus</keyword>
<dbReference type="EMBL" id="KV454538">
    <property type="protein sequence ID" value="ODV70002.1"/>
    <property type="molecule type" value="Genomic_DNA"/>
</dbReference>
<accession>A0A1E4RRV7</accession>
<feature type="region of interest" description="Disordered" evidence="5">
    <location>
        <begin position="391"/>
        <end position="410"/>
    </location>
</feature>
<keyword evidence="2" id="KW-0805">Transcription regulation</keyword>
<feature type="compositionally biased region" description="Polar residues" evidence="5">
    <location>
        <begin position="268"/>
        <end position="280"/>
    </location>
</feature>
<evidence type="ECO:0000256" key="1">
    <source>
        <dbReference type="ARBA" id="ARBA00004123"/>
    </source>
</evidence>
<feature type="compositionally biased region" description="Low complexity" evidence="5">
    <location>
        <begin position="466"/>
        <end position="476"/>
    </location>
</feature>
<feature type="compositionally biased region" description="Low complexity" evidence="5">
    <location>
        <begin position="347"/>
        <end position="380"/>
    </location>
</feature>